<sequence length="215" mass="25051">MDLKEIEERCELSDRSVLLLFSIEKLLRKSLRIIQIRTDRRNISWRRVVNRFTQPRYHAKYSNGTQAALLESECSRHYSKRATPLMLGKLRWSGHLVRMSDDRLPKQLFYSELSEGHRLRGRPTLRFKDTLKKSLQNCRIATAHWETTASNRRVWKQLTRKGAAAYEQAKRRAHAEKRAATNAGTESRGTTIPCHVCGRICASAFGLRSHLRVHR</sequence>
<evidence type="ECO:0000313" key="3">
    <source>
        <dbReference type="EMBL" id="KAK2559772.1"/>
    </source>
</evidence>
<name>A0AAD9V3H3_ACRCE</name>
<keyword evidence="1" id="KW-0863">Zinc-finger</keyword>
<keyword evidence="1" id="KW-0479">Metal-binding</keyword>
<reference evidence="3" key="2">
    <citation type="journal article" date="2023" name="Science">
        <title>Genomic signatures of disease resistance in endangered staghorn corals.</title>
        <authorList>
            <person name="Vollmer S.V."/>
            <person name="Selwyn J.D."/>
            <person name="Despard B.A."/>
            <person name="Roesel C.L."/>
        </authorList>
    </citation>
    <scope>NUCLEOTIDE SEQUENCE</scope>
    <source>
        <strain evidence="3">K2</strain>
    </source>
</reference>
<keyword evidence="4" id="KW-1185">Reference proteome</keyword>
<evidence type="ECO:0000313" key="4">
    <source>
        <dbReference type="Proteomes" id="UP001249851"/>
    </source>
</evidence>
<evidence type="ECO:0000256" key="1">
    <source>
        <dbReference type="PROSITE-ProRule" id="PRU00042"/>
    </source>
</evidence>
<keyword evidence="1" id="KW-0862">Zinc</keyword>
<dbReference type="Proteomes" id="UP001249851">
    <property type="component" value="Unassembled WGS sequence"/>
</dbReference>
<dbReference type="InterPro" id="IPR013087">
    <property type="entry name" value="Znf_C2H2_type"/>
</dbReference>
<comment type="caution">
    <text evidence="3">The sequence shown here is derived from an EMBL/GenBank/DDBJ whole genome shotgun (WGS) entry which is preliminary data.</text>
</comment>
<gene>
    <name evidence="3" type="ORF">P5673_017868</name>
</gene>
<evidence type="ECO:0000259" key="2">
    <source>
        <dbReference type="PROSITE" id="PS50157"/>
    </source>
</evidence>
<protein>
    <recommendedName>
        <fullName evidence="2">C2H2-type domain-containing protein</fullName>
    </recommendedName>
</protein>
<reference evidence="3" key="1">
    <citation type="journal article" date="2023" name="G3 (Bethesda)">
        <title>Whole genome assembly and annotation of the endangered Caribbean coral Acropora cervicornis.</title>
        <authorList>
            <person name="Selwyn J.D."/>
            <person name="Vollmer S.V."/>
        </authorList>
    </citation>
    <scope>NUCLEOTIDE SEQUENCE</scope>
    <source>
        <strain evidence="3">K2</strain>
    </source>
</reference>
<dbReference type="GO" id="GO:0008270">
    <property type="term" value="F:zinc ion binding"/>
    <property type="evidence" value="ECO:0007669"/>
    <property type="project" value="UniProtKB-KW"/>
</dbReference>
<feature type="domain" description="C2H2-type" evidence="2">
    <location>
        <begin position="192"/>
        <end position="215"/>
    </location>
</feature>
<dbReference type="AlphaFoldDB" id="A0AAD9V3H3"/>
<proteinExistence type="predicted"/>
<dbReference type="EMBL" id="JARQWQ010000039">
    <property type="protein sequence ID" value="KAK2559772.1"/>
    <property type="molecule type" value="Genomic_DNA"/>
</dbReference>
<organism evidence="3 4">
    <name type="scientific">Acropora cervicornis</name>
    <name type="common">Staghorn coral</name>
    <dbReference type="NCBI Taxonomy" id="6130"/>
    <lineage>
        <taxon>Eukaryota</taxon>
        <taxon>Metazoa</taxon>
        <taxon>Cnidaria</taxon>
        <taxon>Anthozoa</taxon>
        <taxon>Hexacorallia</taxon>
        <taxon>Scleractinia</taxon>
        <taxon>Astrocoeniina</taxon>
        <taxon>Acroporidae</taxon>
        <taxon>Acropora</taxon>
    </lineage>
</organism>
<dbReference type="PROSITE" id="PS00028">
    <property type="entry name" value="ZINC_FINGER_C2H2_1"/>
    <property type="match status" value="1"/>
</dbReference>
<dbReference type="PROSITE" id="PS50157">
    <property type="entry name" value="ZINC_FINGER_C2H2_2"/>
    <property type="match status" value="1"/>
</dbReference>
<accession>A0AAD9V3H3</accession>